<evidence type="ECO:0000256" key="4">
    <source>
        <dbReference type="ARBA" id="ARBA00022989"/>
    </source>
</evidence>
<keyword evidence="4" id="KW-1133">Transmembrane helix</keyword>
<dbReference type="InterPro" id="IPR033480">
    <property type="entry name" value="sCache_2"/>
</dbReference>
<reference evidence="8" key="1">
    <citation type="submission" date="2019-12" db="EMBL/GenBank/DDBJ databases">
        <title>Comparative genomics gives insights into the taxonomy of the Azoarcus-Aromatoleum group and reveals separate origins of nif in the plant-associated Azoarcus and non-plant-associated Aromatoleum sub-groups.</title>
        <authorList>
            <person name="Lafos M."/>
            <person name="Maluk M."/>
            <person name="Batista M."/>
            <person name="Junghare M."/>
            <person name="Carmona M."/>
            <person name="Faoro H."/>
            <person name="Cruz L.M."/>
            <person name="Battistoni F."/>
            <person name="De Souza E."/>
            <person name="Pedrosa F."/>
            <person name="Chen W.-M."/>
            <person name="Poole P.S."/>
            <person name="Dixon R.A."/>
            <person name="James E.K."/>
        </authorList>
    </citation>
    <scope>NUCLEOTIDE SEQUENCE</scope>
    <source>
        <strain evidence="8">U120</strain>
    </source>
</reference>
<evidence type="ECO:0000313" key="8">
    <source>
        <dbReference type="EMBL" id="NMF92904.1"/>
    </source>
</evidence>
<accession>A0ABX1N1Y7</accession>
<evidence type="ECO:0000256" key="3">
    <source>
        <dbReference type="ARBA" id="ARBA00022692"/>
    </source>
</evidence>
<sequence>MKTILRIASLCLCSFAFPAAHAAAPASAAAAPTAQADLVQRADENRSRRLLEKAVAHYREKGEAALADFNRSPAFSDKELYVYVLTLDGEMLASGGPSATLVGRNVATMKDVSGKEFFRDMLDTAAKTGHGRIEYRWLNRVDNRVEPKVTLFERVDDRIIAVGYYTPRATAEQAKGLLERAVTALNEKGDAALDAFNAVDGGFIQDDLYVFVIDIPTRRFVAHGGSPAMVGTDGSALRDPKGKAVVTDMLNIVGRKGEGELDYAWRNPLTEKLESKHSFFRKVGDKIVGVGYYTR</sequence>
<keyword evidence="5" id="KW-0472">Membrane</keyword>
<dbReference type="Gene3D" id="3.30.450.20">
    <property type="entry name" value="PAS domain"/>
    <property type="match status" value="2"/>
</dbReference>
<evidence type="ECO:0000313" key="9">
    <source>
        <dbReference type="Proteomes" id="UP000601990"/>
    </source>
</evidence>
<feature type="chain" id="PRO_5046836206" description="Single Cache domain-containing protein" evidence="6">
    <location>
        <begin position="23"/>
        <end position="295"/>
    </location>
</feature>
<dbReference type="Pfam" id="PF08269">
    <property type="entry name" value="dCache_2"/>
    <property type="match status" value="1"/>
</dbReference>
<dbReference type="InterPro" id="IPR004010">
    <property type="entry name" value="Double_Cache_2"/>
</dbReference>
<organism evidence="8 9">
    <name type="scientific">Aromatoleum buckelii</name>
    <dbReference type="NCBI Taxonomy" id="200254"/>
    <lineage>
        <taxon>Bacteria</taxon>
        <taxon>Pseudomonadati</taxon>
        <taxon>Pseudomonadota</taxon>
        <taxon>Betaproteobacteria</taxon>
        <taxon>Rhodocyclales</taxon>
        <taxon>Rhodocyclaceae</taxon>
        <taxon>Aromatoleum</taxon>
    </lineage>
</organism>
<feature type="signal peptide" evidence="6">
    <location>
        <begin position="1"/>
        <end position="22"/>
    </location>
</feature>
<dbReference type="RefSeq" id="WP_211159335.1">
    <property type="nucleotide sequence ID" value="NZ_WTVH02000010.1"/>
</dbReference>
<keyword evidence="3" id="KW-0812">Transmembrane</keyword>
<keyword evidence="2" id="KW-1003">Cell membrane</keyword>
<feature type="domain" description="Single Cache" evidence="7">
    <location>
        <begin position="168"/>
        <end position="247"/>
    </location>
</feature>
<protein>
    <recommendedName>
        <fullName evidence="7">Single Cache domain-containing protein</fullName>
    </recommendedName>
</protein>
<dbReference type="EMBL" id="WTVH01000008">
    <property type="protein sequence ID" value="NMF92904.1"/>
    <property type="molecule type" value="Genomic_DNA"/>
</dbReference>
<evidence type="ECO:0000259" key="7">
    <source>
        <dbReference type="SMART" id="SM01049"/>
    </source>
</evidence>
<name>A0ABX1N1Y7_9RHOO</name>
<dbReference type="Proteomes" id="UP000601990">
    <property type="component" value="Unassembled WGS sequence"/>
</dbReference>
<evidence type="ECO:0000256" key="1">
    <source>
        <dbReference type="ARBA" id="ARBA00004651"/>
    </source>
</evidence>
<evidence type="ECO:0000256" key="6">
    <source>
        <dbReference type="SAM" id="SignalP"/>
    </source>
</evidence>
<comment type="caution">
    <text evidence="8">The sequence shown here is derived from an EMBL/GenBank/DDBJ whole genome shotgun (WGS) entry which is preliminary data.</text>
</comment>
<keyword evidence="9" id="KW-1185">Reference proteome</keyword>
<gene>
    <name evidence="8" type="ORF">GO608_06150</name>
</gene>
<evidence type="ECO:0000256" key="2">
    <source>
        <dbReference type="ARBA" id="ARBA00022475"/>
    </source>
</evidence>
<comment type="subcellular location">
    <subcellularLocation>
        <location evidence="1">Cell membrane</location>
        <topology evidence="1">Multi-pass membrane protein</topology>
    </subcellularLocation>
</comment>
<dbReference type="SMART" id="SM01049">
    <property type="entry name" value="Cache_2"/>
    <property type="match status" value="2"/>
</dbReference>
<proteinExistence type="predicted"/>
<feature type="domain" description="Single Cache" evidence="7">
    <location>
        <begin position="35"/>
        <end position="119"/>
    </location>
</feature>
<keyword evidence="6" id="KW-0732">Signal</keyword>
<evidence type="ECO:0000256" key="5">
    <source>
        <dbReference type="ARBA" id="ARBA00023136"/>
    </source>
</evidence>